<dbReference type="GO" id="GO:0060271">
    <property type="term" value="P:cilium assembly"/>
    <property type="evidence" value="ECO:0007669"/>
    <property type="project" value="TreeGrafter"/>
</dbReference>
<gene>
    <name evidence="10" type="primary">LOC109474975</name>
</gene>
<evidence type="ECO:0000256" key="5">
    <source>
        <dbReference type="ARBA" id="ARBA00023273"/>
    </source>
</evidence>
<keyword evidence="5" id="KW-0966">Cell projection</keyword>
<dbReference type="AlphaFoldDB" id="A0A6P4YNI2"/>
<dbReference type="Pfam" id="PF07162">
    <property type="entry name" value="B9-C2"/>
    <property type="match status" value="1"/>
</dbReference>
<accession>A0A6P4YNI2</accession>
<keyword evidence="3" id="KW-0970">Cilium biogenesis/degradation</keyword>
<evidence type="ECO:0000256" key="2">
    <source>
        <dbReference type="ARBA" id="ARBA00022490"/>
    </source>
</evidence>
<dbReference type="PANTHER" id="PTHR12968:SF2">
    <property type="entry name" value="B9 DOMAIN-CONTAINING PROTEIN 2"/>
    <property type="match status" value="1"/>
</dbReference>
<evidence type="ECO:0000313" key="9">
    <source>
        <dbReference type="Proteomes" id="UP000515135"/>
    </source>
</evidence>
<dbReference type="GeneID" id="109474975"/>
<dbReference type="RefSeq" id="XP_019631035.1">
    <property type="nucleotide sequence ID" value="XM_019775476.1"/>
</dbReference>
<evidence type="ECO:0000256" key="6">
    <source>
        <dbReference type="ARBA" id="ARBA00037672"/>
    </source>
</evidence>
<protein>
    <recommendedName>
        <fullName evidence="8">B9 domain-containing protein 2</fullName>
    </recommendedName>
</protein>
<keyword evidence="4" id="KW-0206">Cytoskeleton</keyword>
<dbReference type="PROSITE" id="PS51381">
    <property type="entry name" value="C2_B9"/>
    <property type="match status" value="1"/>
</dbReference>
<evidence type="ECO:0000256" key="1">
    <source>
        <dbReference type="ARBA" id="ARBA00004120"/>
    </source>
</evidence>
<organism evidence="9 10">
    <name type="scientific">Branchiostoma belcheri</name>
    <name type="common">Amphioxus</name>
    <dbReference type="NCBI Taxonomy" id="7741"/>
    <lineage>
        <taxon>Eukaryota</taxon>
        <taxon>Metazoa</taxon>
        <taxon>Chordata</taxon>
        <taxon>Cephalochordata</taxon>
        <taxon>Leptocardii</taxon>
        <taxon>Amphioxiformes</taxon>
        <taxon>Branchiostomatidae</taxon>
        <taxon>Branchiostoma</taxon>
    </lineage>
</organism>
<comment type="similarity">
    <text evidence="7">Belongs to the B9D family.</text>
</comment>
<keyword evidence="9" id="KW-1185">Reference proteome</keyword>
<sequence length="175" mass="19596">MAEVHVIGQIVGASGFPEHSLFCKWGVHAGGAWKILSGTREGQTQVDNPQDEERANWSHPIDIHFSTKGLQGWPKLHFQVWHQDSYGRNELYGYGFCHVPTSPGMHNLECVTWRPAGSLREQISQYFIGGGPQLKNPDVVYTGADRCKLTTVTMGKVQLQLGIILRNFDKYGIEC</sequence>
<proteinExistence type="inferred from homology"/>
<dbReference type="KEGG" id="bbel:109474975"/>
<dbReference type="Proteomes" id="UP000515135">
    <property type="component" value="Unplaced"/>
</dbReference>
<reference evidence="10" key="1">
    <citation type="submission" date="2025-08" db="UniProtKB">
        <authorList>
            <consortium name="RefSeq"/>
        </authorList>
    </citation>
    <scope>IDENTIFICATION</scope>
    <source>
        <tissue evidence="10">Gonad</tissue>
    </source>
</reference>
<dbReference type="OrthoDB" id="184109at2759"/>
<comment type="function">
    <text evidence="6">Component of the tectonic-like complex, a complex localized at the transition zone of primary cilia and acting as a barrier that prevents diffusion of transmembrane proteins between the cilia and plasma membranes.</text>
</comment>
<evidence type="ECO:0000256" key="3">
    <source>
        <dbReference type="ARBA" id="ARBA00022794"/>
    </source>
</evidence>
<dbReference type="PANTHER" id="PTHR12968">
    <property type="entry name" value="B9 DOMAIN-CONTAINING"/>
    <property type="match status" value="1"/>
</dbReference>
<evidence type="ECO:0000256" key="7">
    <source>
        <dbReference type="ARBA" id="ARBA00038411"/>
    </source>
</evidence>
<comment type="subcellular location">
    <subcellularLocation>
        <location evidence="1">Cytoplasm</location>
        <location evidence="1">Cytoskeleton</location>
        <location evidence="1">Cilium basal body</location>
    </subcellularLocation>
</comment>
<evidence type="ECO:0000256" key="4">
    <source>
        <dbReference type="ARBA" id="ARBA00023212"/>
    </source>
</evidence>
<keyword evidence="2" id="KW-0963">Cytoplasm</keyword>
<evidence type="ECO:0000256" key="8">
    <source>
        <dbReference type="ARBA" id="ARBA00039272"/>
    </source>
</evidence>
<evidence type="ECO:0000313" key="10">
    <source>
        <dbReference type="RefSeq" id="XP_019631035.1"/>
    </source>
</evidence>
<dbReference type="InterPro" id="IPR010796">
    <property type="entry name" value="C2_B9-type_dom"/>
</dbReference>
<dbReference type="GO" id="GO:0036038">
    <property type="term" value="C:MKS complex"/>
    <property type="evidence" value="ECO:0007669"/>
    <property type="project" value="TreeGrafter"/>
</dbReference>
<name>A0A6P4YNI2_BRABE</name>